<dbReference type="SUPFAM" id="SSF81901">
    <property type="entry name" value="HCP-like"/>
    <property type="match status" value="2"/>
</dbReference>
<dbReference type="PANTHER" id="PTHR11102">
    <property type="entry name" value="SEL-1-LIKE PROTEIN"/>
    <property type="match status" value="1"/>
</dbReference>
<evidence type="ECO:0000313" key="3">
    <source>
        <dbReference type="EMBL" id="MCU0104188.1"/>
    </source>
</evidence>
<dbReference type="EMBL" id="JAOEGN010000001">
    <property type="protein sequence ID" value="MCU0104188.1"/>
    <property type="molecule type" value="Genomic_DNA"/>
</dbReference>
<feature type="transmembrane region" description="Helical" evidence="2">
    <location>
        <begin position="538"/>
        <end position="560"/>
    </location>
</feature>
<keyword evidence="2" id="KW-0812">Transmembrane</keyword>
<dbReference type="SMART" id="SM00671">
    <property type="entry name" value="SEL1"/>
    <property type="match status" value="2"/>
</dbReference>
<gene>
    <name evidence="3" type="ORF">N7603_00740</name>
</gene>
<dbReference type="Gene3D" id="1.25.40.10">
    <property type="entry name" value="Tetratricopeptide repeat domain"/>
    <property type="match status" value="1"/>
</dbReference>
<sequence length="566" mass="65586">MDLNALALKANSGDLDACYDLAMLYKTGKVVLQNDQVYEKYIKLASAKNHPKALLELGFILVSVGKIEEGIDKIKLSAKKGHLEANFYCGQIYFGTLYNQVPNYKVGYKYFETYMAEYEPQTFVYLSEFDPRLYATDGEIEKIIALYEKYAVPMGLYHAALYHLESKKPNYEKAIDDLNIAHKKGHLLSTYQLFLLYYDGSNHYKDFNGKDIQKATMYYVLLINNNFKPDHVNTLERKSFMPPKGGYLDTIFDYQKYIEDYKAYVFQSVSYDPNFSTTIKDLKIFPEMILSSKPLMFYSGVLDIYKEKPKKKITPEVIQKEVKYQNFEQRPEPKMGVLTERGIYSKLNVPLGICVFEPYESEKHIHEQLQKALEAEKAKVKDLLVDTKVDMDYAYLFHPSLRLRFKYLDETYETKLTLEDIQKGVLLDGPVKKEVEKSIQKVLKSDTKPKSNLYLIFNILLLLSLCAMNFLYFDKLASPMNFVMAGVSALFMVVTYLFSKFLPKRITTYTKSELIKLNDALDFKKALKVRTQNQMRKGLPILLQILGTFVALLFVVEVYINLIPFL</sequence>
<evidence type="ECO:0008006" key="5">
    <source>
        <dbReference type="Google" id="ProtNLM"/>
    </source>
</evidence>
<evidence type="ECO:0000256" key="1">
    <source>
        <dbReference type="SAM" id="Coils"/>
    </source>
</evidence>
<name>A0ABT2PTA8_9MOLU</name>
<feature type="coiled-coil region" evidence="1">
    <location>
        <begin position="359"/>
        <end position="386"/>
    </location>
</feature>
<evidence type="ECO:0000313" key="4">
    <source>
        <dbReference type="Proteomes" id="UP001209076"/>
    </source>
</evidence>
<protein>
    <recommendedName>
        <fullName evidence="5">Sel1 repeat family protein</fullName>
    </recommendedName>
</protein>
<dbReference type="InterPro" id="IPR006597">
    <property type="entry name" value="Sel1-like"/>
</dbReference>
<dbReference type="Proteomes" id="UP001209076">
    <property type="component" value="Unassembled WGS sequence"/>
</dbReference>
<comment type="caution">
    <text evidence="3">The sequence shown here is derived from an EMBL/GenBank/DDBJ whole genome shotgun (WGS) entry which is preliminary data.</text>
</comment>
<accession>A0ABT2PTA8</accession>
<proteinExistence type="predicted"/>
<dbReference type="RefSeq" id="WP_262095403.1">
    <property type="nucleotide sequence ID" value="NZ_JAOEGN010000001.1"/>
</dbReference>
<keyword evidence="2" id="KW-1133">Transmembrane helix</keyword>
<feature type="transmembrane region" description="Helical" evidence="2">
    <location>
        <begin position="453"/>
        <end position="473"/>
    </location>
</feature>
<evidence type="ECO:0000256" key="2">
    <source>
        <dbReference type="SAM" id="Phobius"/>
    </source>
</evidence>
<keyword evidence="2" id="KW-0472">Membrane</keyword>
<feature type="transmembrane region" description="Helical" evidence="2">
    <location>
        <begin position="479"/>
        <end position="498"/>
    </location>
</feature>
<organism evidence="3 4">
    <name type="scientific">Paracholeplasma vituli</name>
    <dbReference type="NCBI Taxonomy" id="69473"/>
    <lineage>
        <taxon>Bacteria</taxon>
        <taxon>Bacillati</taxon>
        <taxon>Mycoplasmatota</taxon>
        <taxon>Mollicutes</taxon>
        <taxon>Acholeplasmatales</taxon>
        <taxon>Acholeplasmataceae</taxon>
        <taxon>Paracholeplasma</taxon>
    </lineage>
</organism>
<keyword evidence="1" id="KW-0175">Coiled coil</keyword>
<dbReference type="PANTHER" id="PTHR11102:SF160">
    <property type="entry name" value="ERAD-ASSOCIATED E3 UBIQUITIN-PROTEIN LIGASE COMPONENT HRD3"/>
    <property type="match status" value="1"/>
</dbReference>
<keyword evidence="4" id="KW-1185">Reference proteome</keyword>
<dbReference type="InterPro" id="IPR050767">
    <property type="entry name" value="Sel1_AlgK"/>
</dbReference>
<dbReference type="InterPro" id="IPR011990">
    <property type="entry name" value="TPR-like_helical_dom_sf"/>
</dbReference>
<reference evidence="4" key="1">
    <citation type="submission" date="2023-07" db="EMBL/GenBank/DDBJ databases">
        <title>Novel Mycoplasma species identified in domestic and wild animals.</title>
        <authorList>
            <person name="Volokhov D.V."/>
            <person name="Furtak V.A."/>
            <person name="Zagorodnyaya T.A."/>
        </authorList>
    </citation>
    <scope>NUCLEOTIDE SEQUENCE [LARGE SCALE GENOMIC DNA]</scope>
    <source>
        <strain evidence="4">92-19</strain>
    </source>
</reference>